<keyword evidence="3" id="KW-1185">Reference proteome</keyword>
<dbReference type="Proteomes" id="UP001374535">
    <property type="component" value="Chromosome 2"/>
</dbReference>
<evidence type="ECO:0000313" key="2">
    <source>
        <dbReference type="EMBL" id="WVZ21655.1"/>
    </source>
</evidence>
<proteinExistence type="predicted"/>
<dbReference type="EMBL" id="CP144699">
    <property type="protein sequence ID" value="WVZ21655.1"/>
    <property type="molecule type" value="Genomic_DNA"/>
</dbReference>
<name>A0AAQ3P634_VIGMU</name>
<evidence type="ECO:0000313" key="3">
    <source>
        <dbReference type="Proteomes" id="UP001374535"/>
    </source>
</evidence>
<sequence>ILFIIVILLAKNLYRNHPTTFKPQLPCSNTSKPSSDSKNTTLFCRGPLEPKENQELIREAILAPFLVVPNPCASLSTKEPIQRVRPTLVGPRRSPSLTQKTYSVSSRNLLQA</sequence>
<feature type="compositionally biased region" description="Polar residues" evidence="1">
    <location>
        <begin position="95"/>
        <end position="112"/>
    </location>
</feature>
<protein>
    <submittedName>
        <fullName evidence="2">Uncharacterized protein</fullName>
    </submittedName>
</protein>
<feature type="region of interest" description="Disordered" evidence="1">
    <location>
        <begin position="21"/>
        <end position="40"/>
    </location>
</feature>
<feature type="region of interest" description="Disordered" evidence="1">
    <location>
        <begin position="84"/>
        <end position="112"/>
    </location>
</feature>
<reference evidence="2 3" key="1">
    <citation type="journal article" date="2023" name="Life. Sci Alliance">
        <title>Evolutionary insights into 3D genome organization and epigenetic landscape of Vigna mungo.</title>
        <authorList>
            <person name="Junaid A."/>
            <person name="Singh B."/>
            <person name="Bhatia S."/>
        </authorList>
    </citation>
    <scope>NUCLEOTIDE SEQUENCE [LARGE SCALE GENOMIC DNA]</scope>
    <source>
        <strain evidence="2">Urdbean</strain>
    </source>
</reference>
<gene>
    <name evidence="2" type="ORF">V8G54_008977</name>
</gene>
<dbReference type="AlphaFoldDB" id="A0AAQ3P634"/>
<accession>A0AAQ3P634</accession>
<evidence type="ECO:0000256" key="1">
    <source>
        <dbReference type="SAM" id="MobiDB-lite"/>
    </source>
</evidence>
<organism evidence="2 3">
    <name type="scientific">Vigna mungo</name>
    <name type="common">Black gram</name>
    <name type="synonym">Phaseolus mungo</name>
    <dbReference type="NCBI Taxonomy" id="3915"/>
    <lineage>
        <taxon>Eukaryota</taxon>
        <taxon>Viridiplantae</taxon>
        <taxon>Streptophyta</taxon>
        <taxon>Embryophyta</taxon>
        <taxon>Tracheophyta</taxon>
        <taxon>Spermatophyta</taxon>
        <taxon>Magnoliopsida</taxon>
        <taxon>eudicotyledons</taxon>
        <taxon>Gunneridae</taxon>
        <taxon>Pentapetalae</taxon>
        <taxon>rosids</taxon>
        <taxon>fabids</taxon>
        <taxon>Fabales</taxon>
        <taxon>Fabaceae</taxon>
        <taxon>Papilionoideae</taxon>
        <taxon>50 kb inversion clade</taxon>
        <taxon>NPAAA clade</taxon>
        <taxon>indigoferoid/millettioid clade</taxon>
        <taxon>Phaseoleae</taxon>
        <taxon>Vigna</taxon>
    </lineage>
</organism>
<feature type="non-terminal residue" evidence="2">
    <location>
        <position position="1"/>
    </location>
</feature>